<reference evidence="2 3" key="1">
    <citation type="submission" date="2019-01" db="EMBL/GenBank/DDBJ databases">
        <title>Blautia sp. nov. KGMB01111 isolated human feces.</title>
        <authorList>
            <person name="Park J.-E."/>
            <person name="Kim J.-S."/>
            <person name="Park S.-H."/>
        </authorList>
    </citation>
    <scope>NUCLEOTIDE SEQUENCE [LARGE SCALE GENOMIC DNA]</scope>
    <source>
        <strain evidence="2 3">KGMB01111</strain>
    </source>
</reference>
<dbReference type="InterPro" id="IPR000073">
    <property type="entry name" value="AB_hydrolase_1"/>
</dbReference>
<evidence type="ECO:0000313" key="3">
    <source>
        <dbReference type="Proteomes" id="UP000290106"/>
    </source>
</evidence>
<comment type="caution">
    <text evidence="2">The sequence shown here is derived from an EMBL/GenBank/DDBJ whole genome shotgun (WGS) entry which is preliminary data.</text>
</comment>
<protein>
    <submittedName>
        <fullName evidence="2">Alpha/beta hydrolase</fullName>
    </submittedName>
</protein>
<sequence>MKESTYQTPCGIIHYWSSILSLDTTTLVFLPGLTADHRLFDKQVAYFDGKYNIIVWDAPAHAFSWPFRFDFDLFDKAKWLNGILEKEEIIKPIIIGQSMGGYVGQAYAQLYPDRLAGFISIDSAPLQRNYVTAVEIWLLKRMEPVYAHYPWKLLLKSGTKGVATSNYGRNLMKEMMLVYDGDQHRYAQIAGHGFRILAEAMEKDLPYEIKCPSLLICGIKDHAGSCIRYNREWHRKTKIPLKWIEGAGHNSNTDKPEMINSLLEEFFSNIL</sequence>
<dbReference type="InterPro" id="IPR029058">
    <property type="entry name" value="AB_hydrolase_fold"/>
</dbReference>
<dbReference type="InterPro" id="IPR050266">
    <property type="entry name" value="AB_hydrolase_sf"/>
</dbReference>
<keyword evidence="2" id="KW-0378">Hydrolase</keyword>
<accession>A0A4Q1RM27</accession>
<organism evidence="2 3">
    <name type="scientific">Blautia faecicola</name>
    <dbReference type="NCBI Taxonomy" id="2509240"/>
    <lineage>
        <taxon>Bacteria</taxon>
        <taxon>Bacillati</taxon>
        <taxon>Bacillota</taxon>
        <taxon>Clostridia</taxon>
        <taxon>Lachnospirales</taxon>
        <taxon>Lachnospiraceae</taxon>
        <taxon>Blautia</taxon>
    </lineage>
</organism>
<name>A0A4Q1RM27_9FIRM</name>
<dbReference type="OrthoDB" id="9775557at2"/>
<evidence type="ECO:0000259" key="1">
    <source>
        <dbReference type="Pfam" id="PF00561"/>
    </source>
</evidence>
<dbReference type="PANTHER" id="PTHR43798">
    <property type="entry name" value="MONOACYLGLYCEROL LIPASE"/>
    <property type="match status" value="1"/>
</dbReference>
<dbReference type="RefSeq" id="WP_129259287.1">
    <property type="nucleotide sequence ID" value="NZ_SDKC01000001.1"/>
</dbReference>
<proteinExistence type="predicted"/>
<dbReference type="SUPFAM" id="SSF53474">
    <property type="entry name" value="alpha/beta-Hydrolases"/>
    <property type="match status" value="1"/>
</dbReference>
<keyword evidence="3" id="KW-1185">Reference proteome</keyword>
<dbReference type="Proteomes" id="UP000290106">
    <property type="component" value="Unassembled WGS sequence"/>
</dbReference>
<dbReference type="AlphaFoldDB" id="A0A4Q1RM27"/>
<evidence type="ECO:0000313" key="2">
    <source>
        <dbReference type="EMBL" id="RXS76812.1"/>
    </source>
</evidence>
<dbReference type="Gene3D" id="3.40.50.1820">
    <property type="entry name" value="alpha/beta hydrolase"/>
    <property type="match status" value="1"/>
</dbReference>
<dbReference type="EMBL" id="SDKC01000001">
    <property type="protein sequence ID" value="RXS76812.1"/>
    <property type="molecule type" value="Genomic_DNA"/>
</dbReference>
<dbReference type="Pfam" id="PF00561">
    <property type="entry name" value="Abhydrolase_1"/>
    <property type="match status" value="1"/>
</dbReference>
<dbReference type="GO" id="GO:0016787">
    <property type="term" value="F:hydrolase activity"/>
    <property type="evidence" value="ECO:0007669"/>
    <property type="project" value="UniProtKB-KW"/>
</dbReference>
<feature type="domain" description="AB hydrolase-1" evidence="1">
    <location>
        <begin position="26"/>
        <end position="135"/>
    </location>
</feature>
<gene>
    <name evidence="2" type="ORF">ETP43_15920</name>
</gene>